<dbReference type="InterPro" id="IPR023827">
    <property type="entry name" value="Peptidase_S8_Asp-AS"/>
</dbReference>
<dbReference type="EMBL" id="VSSQ01002940">
    <property type="protein sequence ID" value="MPM18212.1"/>
    <property type="molecule type" value="Genomic_DNA"/>
</dbReference>
<dbReference type="InterPro" id="IPR000209">
    <property type="entry name" value="Peptidase_S8/S53_dom"/>
</dbReference>
<proteinExistence type="inferred from homology"/>
<evidence type="ECO:0000259" key="5">
    <source>
        <dbReference type="Pfam" id="PF00082"/>
    </source>
</evidence>
<evidence type="ECO:0000256" key="3">
    <source>
        <dbReference type="ARBA" id="ARBA00022801"/>
    </source>
</evidence>
<name>A0A644XPS9_9ZZZZ</name>
<keyword evidence="4" id="KW-0720">Serine protease</keyword>
<dbReference type="EC" id="3.4.21.-" evidence="6"/>
<protein>
    <submittedName>
        <fullName evidence="6">Serine protease AprX</fullName>
        <ecNumber evidence="6">3.4.21.-</ecNumber>
    </submittedName>
</protein>
<dbReference type="PROSITE" id="PS00136">
    <property type="entry name" value="SUBTILASE_ASP"/>
    <property type="match status" value="1"/>
</dbReference>
<evidence type="ECO:0000313" key="6">
    <source>
        <dbReference type="EMBL" id="MPM18212.1"/>
    </source>
</evidence>
<dbReference type="Pfam" id="PF00082">
    <property type="entry name" value="Peptidase_S8"/>
    <property type="match status" value="1"/>
</dbReference>
<dbReference type="InterPro" id="IPR050131">
    <property type="entry name" value="Peptidase_S8_subtilisin-like"/>
</dbReference>
<accession>A0A644XPS9</accession>
<sequence>MFSSNKKLDLNLKNCMLSKPYNNYRVIIKYKRFQESLIKKISSYNGMLINNIKHCNLICAKLNSKAIHRLLEYPEVEYICFDEYLFLCGMSVSTANKVRLSNKTKSKGNGIGVAIIDTGVYPHPDLVTPINRISTFVDLIDNLKYPYDDNGHGTCTAGIIAGNGEKSNGMYRGIAPNCNIHCYKAFDKSGKGFISDILYAMELIAETSEKNNIKVLCLPFELLNYNVFVQKCFSSMVSLENSKNITCIVPSGSNRNFDGSITGIALCNDCITVSGYDSTSKIKPYTYSSIGGLKKDSKPNLCAACVDIVSLNSNTNYISERDGIKLYPSKLDSSYKTFTGTSLAAAYVSGICALVYESDQSLTPKDIRSLLKIACEPVEIPKNYQGDGKVNIKSIVK</sequence>
<dbReference type="PRINTS" id="PR00723">
    <property type="entry name" value="SUBTILISIN"/>
</dbReference>
<evidence type="ECO:0000256" key="2">
    <source>
        <dbReference type="ARBA" id="ARBA00022670"/>
    </source>
</evidence>
<dbReference type="InterPro" id="IPR015500">
    <property type="entry name" value="Peptidase_S8_subtilisin-rel"/>
</dbReference>
<evidence type="ECO:0000256" key="4">
    <source>
        <dbReference type="ARBA" id="ARBA00022825"/>
    </source>
</evidence>
<dbReference type="GO" id="GO:0006508">
    <property type="term" value="P:proteolysis"/>
    <property type="evidence" value="ECO:0007669"/>
    <property type="project" value="UniProtKB-KW"/>
</dbReference>
<dbReference type="GO" id="GO:0004252">
    <property type="term" value="F:serine-type endopeptidase activity"/>
    <property type="evidence" value="ECO:0007669"/>
    <property type="project" value="InterPro"/>
</dbReference>
<dbReference type="InterPro" id="IPR036852">
    <property type="entry name" value="Peptidase_S8/S53_dom_sf"/>
</dbReference>
<feature type="domain" description="Peptidase S8/S53" evidence="5">
    <location>
        <begin position="108"/>
        <end position="375"/>
    </location>
</feature>
<dbReference type="AlphaFoldDB" id="A0A644XPS9"/>
<comment type="caution">
    <text evidence="6">The sequence shown here is derived from an EMBL/GenBank/DDBJ whole genome shotgun (WGS) entry which is preliminary data.</text>
</comment>
<gene>
    <name evidence="6" type="primary">aprX_2</name>
    <name evidence="6" type="ORF">SDC9_64618</name>
</gene>
<dbReference type="PROSITE" id="PS51892">
    <property type="entry name" value="SUBTILASE"/>
    <property type="match status" value="1"/>
</dbReference>
<keyword evidence="2 6" id="KW-0645">Protease</keyword>
<dbReference type="PANTHER" id="PTHR43806">
    <property type="entry name" value="PEPTIDASE S8"/>
    <property type="match status" value="1"/>
</dbReference>
<reference evidence="6" key="1">
    <citation type="submission" date="2019-08" db="EMBL/GenBank/DDBJ databases">
        <authorList>
            <person name="Kucharzyk K."/>
            <person name="Murdoch R.W."/>
            <person name="Higgins S."/>
            <person name="Loffler F."/>
        </authorList>
    </citation>
    <scope>NUCLEOTIDE SEQUENCE</scope>
</reference>
<dbReference type="Gene3D" id="3.40.50.200">
    <property type="entry name" value="Peptidase S8/S53 domain"/>
    <property type="match status" value="1"/>
</dbReference>
<evidence type="ECO:0000256" key="1">
    <source>
        <dbReference type="ARBA" id="ARBA00011073"/>
    </source>
</evidence>
<keyword evidence="3 6" id="KW-0378">Hydrolase</keyword>
<dbReference type="PANTHER" id="PTHR43806:SF11">
    <property type="entry name" value="CEREVISIN-RELATED"/>
    <property type="match status" value="1"/>
</dbReference>
<comment type="similarity">
    <text evidence="1">Belongs to the peptidase S8 family.</text>
</comment>
<dbReference type="SUPFAM" id="SSF52743">
    <property type="entry name" value="Subtilisin-like"/>
    <property type="match status" value="1"/>
</dbReference>
<organism evidence="6">
    <name type="scientific">bioreactor metagenome</name>
    <dbReference type="NCBI Taxonomy" id="1076179"/>
    <lineage>
        <taxon>unclassified sequences</taxon>
        <taxon>metagenomes</taxon>
        <taxon>ecological metagenomes</taxon>
    </lineage>
</organism>